<dbReference type="GeneID" id="956084"/>
<accession>Q8LT64</accession>
<dbReference type="EMBL" id="AY095314">
    <property type="protein sequence ID" value="AAM28388.1"/>
    <property type="molecule type" value="Genomic_DNA"/>
</dbReference>
<evidence type="ECO:0000313" key="2">
    <source>
        <dbReference type="EMBL" id="AAM28388.1"/>
    </source>
</evidence>
<dbReference type="KEGG" id="vg:956084"/>
<keyword evidence="3" id="KW-1185">Reference proteome</keyword>
<evidence type="ECO:0000313" key="3">
    <source>
        <dbReference type="Proteomes" id="UP000001794"/>
    </source>
</evidence>
<feature type="compositionally biased region" description="Basic and acidic residues" evidence="1">
    <location>
        <begin position="1"/>
        <end position="17"/>
    </location>
</feature>
<dbReference type="RefSeq" id="NP_640301.1">
    <property type="nucleotide sequence ID" value="NC_003907.2"/>
</dbReference>
<name>Q8LT64_9CAUD</name>
<organism evidence="2 3">
    <name type="scientific">Vibrio phage VpV262</name>
    <dbReference type="NCBI Taxonomy" id="2907796"/>
    <lineage>
        <taxon>Viruses</taxon>
        <taxon>Duplodnaviria</taxon>
        <taxon>Heunggongvirae</taxon>
        <taxon>Uroviricota</taxon>
        <taxon>Caudoviricetes</taxon>
        <taxon>Zobellviridae</taxon>
        <taxon>Vipivirus</taxon>
        <taxon>Vipivirus canadense</taxon>
    </lineage>
</organism>
<feature type="compositionally biased region" description="Basic and acidic residues" evidence="1">
    <location>
        <begin position="27"/>
        <end position="39"/>
    </location>
</feature>
<proteinExistence type="predicted"/>
<feature type="compositionally biased region" description="Basic and acidic residues" evidence="1">
    <location>
        <begin position="47"/>
        <end position="60"/>
    </location>
</feature>
<reference evidence="2 3" key="1">
    <citation type="journal article" date="2003" name="Virology">
        <title>The complete sequence of marine bacteriophage VpV262 infecting vibrio parahaemolyticus indicates that an ancestral component of a T7 viral supergroup is widespread in the marine environment.</title>
        <authorList>
            <person name="Hardies S.C."/>
            <person name="Comeau A.M."/>
            <person name="Serwer P."/>
            <person name="Suttle C.A."/>
        </authorList>
    </citation>
    <scope>NUCLEOTIDE SEQUENCE</scope>
</reference>
<dbReference type="Proteomes" id="UP000001794">
    <property type="component" value="Segment"/>
</dbReference>
<feature type="region of interest" description="Disordered" evidence="1">
    <location>
        <begin position="1"/>
        <end position="60"/>
    </location>
</feature>
<evidence type="ECO:0000256" key="1">
    <source>
        <dbReference type="SAM" id="MobiDB-lite"/>
    </source>
</evidence>
<protein>
    <submittedName>
        <fullName evidence="2">Uncharacterized protein</fullName>
    </submittedName>
</protein>
<sequence>MTDLKKRTETREGKRPWEQGFQDEEFEQKQERLKEREVDPTIIKNEVLQKEDMRRRGKKE</sequence>